<evidence type="ECO:0000259" key="1">
    <source>
        <dbReference type="PROSITE" id="PS50144"/>
    </source>
</evidence>
<dbReference type="Pfam" id="PF07707">
    <property type="entry name" value="BACK"/>
    <property type="match status" value="1"/>
</dbReference>
<dbReference type="InterPro" id="IPR008974">
    <property type="entry name" value="TRAF-like"/>
</dbReference>
<proteinExistence type="predicted"/>
<accession>A0ABD2K142</accession>
<dbReference type="EMBL" id="JBICCN010000063">
    <property type="protein sequence ID" value="KAL3096582.1"/>
    <property type="molecule type" value="Genomic_DNA"/>
</dbReference>
<dbReference type="Proteomes" id="UP001620645">
    <property type="component" value="Unassembled WGS sequence"/>
</dbReference>
<dbReference type="SUPFAM" id="SSF49599">
    <property type="entry name" value="TRAF domain-like"/>
    <property type="match status" value="1"/>
</dbReference>
<dbReference type="Pfam" id="PF22486">
    <property type="entry name" value="MATH_2"/>
    <property type="match status" value="1"/>
</dbReference>
<evidence type="ECO:0000313" key="2">
    <source>
        <dbReference type="EMBL" id="KAL3096582.1"/>
    </source>
</evidence>
<dbReference type="PROSITE" id="PS50144">
    <property type="entry name" value="MATH"/>
    <property type="match status" value="1"/>
</dbReference>
<feature type="domain" description="MATH" evidence="1">
    <location>
        <begin position="199"/>
        <end position="286"/>
    </location>
</feature>
<dbReference type="AlphaFoldDB" id="A0ABD2K142"/>
<sequence>MAFQEARFLNVEVFARRCLRYIDQNAIKLIKSEAFLQIGQAFLCEILRRDQLRISEIEIWNSALRWADEQCRQNVSTGVLTTEERFGVFQHYFDRKLSDAPGLFPSKFPTHRRHKNGETIEMEIKKVSKFVLEAVESYRLSDAVDIWGFSLRITAEITKKNAEKYGFYHKDEDKVKLAIEVIINVPKTENLAFDAYKSTGTLSMEIEKVSEFAREIKESDRTSETVYITGMPWKIVAKIRMKNESTEKWLGFFLFCDASEEDGNWSRECSMTFRIVSQKSDVMDKK</sequence>
<dbReference type="Gene3D" id="2.60.210.10">
    <property type="entry name" value="Apoptosis, Tumor Necrosis Factor Receptor Associated Protein 2, Chain A"/>
    <property type="match status" value="1"/>
</dbReference>
<dbReference type="InterPro" id="IPR011705">
    <property type="entry name" value="BACK"/>
</dbReference>
<name>A0ABD2K142_HETSC</name>
<keyword evidence="3" id="KW-1185">Reference proteome</keyword>
<gene>
    <name evidence="2" type="ORF">niasHS_004954</name>
</gene>
<dbReference type="Gene3D" id="1.25.40.420">
    <property type="match status" value="1"/>
</dbReference>
<organism evidence="2 3">
    <name type="scientific">Heterodera schachtii</name>
    <name type="common">Sugarbeet cyst nematode worm</name>
    <name type="synonym">Tylenchus schachtii</name>
    <dbReference type="NCBI Taxonomy" id="97005"/>
    <lineage>
        <taxon>Eukaryota</taxon>
        <taxon>Metazoa</taxon>
        <taxon>Ecdysozoa</taxon>
        <taxon>Nematoda</taxon>
        <taxon>Chromadorea</taxon>
        <taxon>Rhabditida</taxon>
        <taxon>Tylenchina</taxon>
        <taxon>Tylenchomorpha</taxon>
        <taxon>Tylenchoidea</taxon>
        <taxon>Heteroderidae</taxon>
        <taxon>Heteroderinae</taxon>
        <taxon>Heterodera</taxon>
    </lineage>
</organism>
<dbReference type="PANTHER" id="PTHR45774:SF3">
    <property type="entry name" value="BTB (POZ) DOMAIN-CONTAINING 2B-RELATED"/>
    <property type="match status" value="1"/>
</dbReference>
<evidence type="ECO:0000313" key="3">
    <source>
        <dbReference type="Proteomes" id="UP001620645"/>
    </source>
</evidence>
<dbReference type="SMART" id="SM00875">
    <property type="entry name" value="BACK"/>
    <property type="match status" value="1"/>
</dbReference>
<dbReference type="InterPro" id="IPR002083">
    <property type="entry name" value="MATH/TRAF_dom"/>
</dbReference>
<comment type="caution">
    <text evidence="2">The sequence shown here is derived from an EMBL/GenBank/DDBJ whole genome shotgun (WGS) entry which is preliminary data.</text>
</comment>
<protein>
    <recommendedName>
        <fullName evidence="1">MATH domain-containing protein</fullName>
    </recommendedName>
</protein>
<dbReference type="PANTHER" id="PTHR45774">
    <property type="entry name" value="BTB/POZ DOMAIN-CONTAINING"/>
    <property type="match status" value="1"/>
</dbReference>
<reference evidence="2 3" key="1">
    <citation type="submission" date="2024-10" db="EMBL/GenBank/DDBJ databases">
        <authorList>
            <person name="Kim D."/>
        </authorList>
    </citation>
    <scope>NUCLEOTIDE SEQUENCE [LARGE SCALE GENOMIC DNA]</scope>
    <source>
        <strain evidence="2">Taebaek</strain>
    </source>
</reference>